<sequence>MRNGGMAWGLAGKQDPFDVRVDADAVDLVLDQTVPTAETTLRYTLGAYTWNLSGGIETFQVMGAKYYSSPDAYEWELGSTFEFPLEGGTLRLSAYDADGGWASINATAQLGGVTEIHFPETAPLRRISPAKDATGLSTTPTFSWTAVPGAKAYWLNVGRDGGSTFSFGLPPSTTSFQMPAYEPIEVGLGKDHKYYWTIQAYVDSSMDVDGTTDGTGLRYWRLVYGGGTVHYSSTGWFETAP</sequence>
<dbReference type="STRING" id="1391653.AKJ08_1239"/>
<dbReference type="Gene3D" id="2.60.40.10">
    <property type="entry name" value="Immunoglobulins"/>
    <property type="match status" value="1"/>
</dbReference>
<proteinExistence type="predicted"/>
<evidence type="ECO:0000313" key="1">
    <source>
        <dbReference type="EMBL" id="AKU90852.1"/>
    </source>
</evidence>
<dbReference type="Proteomes" id="UP000055590">
    <property type="component" value="Chromosome"/>
</dbReference>
<dbReference type="KEGG" id="vin:AKJ08_1239"/>
<reference evidence="1 2" key="1">
    <citation type="submission" date="2015-08" db="EMBL/GenBank/DDBJ databases">
        <authorList>
            <person name="Babu N.S."/>
            <person name="Beckwith C.J."/>
            <person name="Beseler K.G."/>
            <person name="Brison A."/>
            <person name="Carone J.V."/>
            <person name="Caskin T.P."/>
            <person name="Diamond M."/>
            <person name="Durham M.E."/>
            <person name="Foxe J.M."/>
            <person name="Go M."/>
            <person name="Henderson B.A."/>
            <person name="Jones I.B."/>
            <person name="McGettigan J.A."/>
            <person name="Micheletti S.J."/>
            <person name="Nasrallah M.E."/>
            <person name="Ortiz D."/>
            <person name="Piller C.R."/>
            <person name="Privatt S.R."/>
            <person name="Schneider S.L."/>
            <person name="Sharp S."/>
            <person name="Smith T.C."/>
            <person name="Stanton J.D."/>
            <person name="Ullery H.E."/>
            <person name="Wilson R.J."/>
            <person name="Serrano M.G."/>
            <person name="Buck G."/>
            <person name="Lee V."/>
            <person name="Wang Y."/>
            <person name="Carvalho R."/>
            <person name="Voegtly L."/>
            <person name="Shi R."/>
            <person name="Duckworth R."/>
            <person name="Johnson A."/>
            <person name="Loviza R."/>
            <person name="Walstead R."/>
            <person name="Shah Z."/>
            <person name="Kiflezghi M."/>
            <person name="Wade K."/>
            <person name="Ball S.L."/>
            <person name="Bradley K.W."/>
            <person name="Asai D.J."/>
            <person name="Bowman C.A."/>
            <person name="Russell D.A."/>
            <person name="Pope W.H."/>
            <person name="Jacobs-Sera D."/>
            <person name="Hendrix R.W."/>
            <person name="Hatfull G.F."/>
        </authorList>
    </citation>
    <scope>NUCLEOTIDE SEQUENCE [LARGE SCALE GENOMIC DNA]</scope>
    <source>
        <strain evidence="1 2">DSM 27710</strain>
    </source>
</reference>
<name>A0A0K1PBI0_9BACT</name>
<organism evidence="1 2">
    <name type="scientific">Vulgatibacter incomptus</name>
    <dbReference type="NCBI Taxonomy" id="1391653"/>
    <lineage>
        <taxon>Bacteria</taxon>
        <taxon>Pseudomonadati</taxon>
        <taxon>Myxococcota</taxon>
        <taxon>Myxococcia</taxon>
        <taxon>Myxococcales</taxon>
        <taxon>Cystobacterineae</taxon>
        <taxon>Vulgatibacteraceae</taxon>
        <taxon>Vulgatibacter</taxon>
    </lineage>
</organism>
<dbReference type="InterPro" id="IPR013783">
    <property type="entry name" value="Ig-like_fold"/>
</dbReference>
<evidence type="ECO:0000313" key="2">
    <source>
        <dbReference type="Proteomes" id="UP000055590"/>
    </source>
</evidence>
<protein>
    <submittedName>
        <fullName evidence="1">Outer membrane autotransporter barrel domain protein</fullName>
    </submittedName>
</protein>
<keyword evidence="2" id="KW-1185">Reference proteome</keyword>
<gene>
    <name evidence="1" type="ORF">AKJ08_1239</name>
</gene>
<accession>A0A0K1PBI0</accession>
<dbReference type="EMBL" id="CP012332">
    <property type="protein sequence ID" value="AKU90852.1"/>
    <property type="molecule type" value="Genomic_DNA"/>
</dbReference>
<dbReference type="AlphaFoldDB" id="A0A0K1PBI0"/>